<evidence type="ECO:0000256" key="3">
    <source>
        <dbReference type="ARBA" id="ARBA00022833"/>
    </source>
</evidence>
<evidence type="ECO:0000256" key="2">
    <source>
        <dbReference type="ARBA" id="ARBA00022723"/>
    </source>
</evidence>
<dbReference type="PANTHER" id="PTHR33337">
    <property type="entry name" value="GFA DOMAIN-CONTAINING PROTEIN"/>
    <property type="match status" value="1"/>
</dbReference>
<dbReference type="OrthoDB" id="9807246at2"/>
<feature type="domain" description="CENP-V/GFA" evidence="5">
    <location>
        <begin position="13"/>
        <end position="131"/>
    </location>
</feature>
<sequence>MDEENRAAKKVRLRGGCMCGAVAYMVLDNFLYAINCHCSKCRRTTGAAFKPIAGVAVEDFEVTEGREDLFRHGNPDGIYDMHCRTCGSLVYSWIAENGTVKVHIPMGTLNDAPSMKPTMHIFVGSKAPWYDILDDLPQFDGFPE</sequence>
<dbReference type="InterPro" id="IPR011057">
    <property type="entry name" value="Mss4-like_sf"/>
</dbReference>
<keyword evidence="4" id="KW-0456">Lyase</keyword>
<dbReference type="GO" id="GO:0016846">
    <property type="term" value="F:carbon-sulfur lyase activity"/>
    <property type="evidence" value="ECO:0007669"/>
    <property type="project" value="InterPro"/>
</dbReference>
<evidence type="ECO:0000256" key="4">
    <source>
        <dbReference type="ARBA" id="ARBA00023239"/>
    </source>
</evidence>
<reference evidence="6 7" key="1">
    <citation type="submission" date="2019-06" db="EMBL/GenBank/DDBJ databases">
        <title>Rhizobium sp. CL12 isolated from roots of soybean.</title>
        <authorList>
            <person name="Wang C."/>
        </authorList>
    </citation>
    <scope>NUCLEOTIDE SEQUENCE [LARGE SCALE GENOMIC DNA]</scope>
    <source>
        <strain evidence="6 7">CL12</strain>
    </source>
</reference>
<evidence type="ECO:0000259" key="5">
    <source>
        <dbReference type="PROSITE" id="PS51891"/>
    </source>
</evidence>
<keyword evidence="2" id="KW-0479">Metal-binding</keyword>
<dbReference type="Pfam" id="PF04828">
    <property type="entry name" value="GFA"/>
    <property type="match status" value="1"/>
</dbReference>
<dbReference type="InterPro" id="IPR006913">
    <property type="entry name" value="CENP-V/GFA"/>
</dbReference>
<dbReference type="EMBL" id="VFYP01000003">
    <property type="protein sequence ID" value="TPP06719.1"/>
    <property type="molecule type" value="Genomic_DNA"/>
</dbReference>
<dbReference type="Gene3D" id="3.90.1590.10">
    <property type="entry name" value="glutathione-dependent formaldehyde- activating enzyme (gfa)"/>
    <property type="match status" value="1"/>
</dbReference>
<keyword evidence="3" id="KW-0862">Zinc</keyword>
<name>A0A504TX23_9HYPH</name>
<dbReference type="AlphaFoldDB" id="A0A504TX23"/>
<comment type="caution">
    <text evidence="6">The sequence shown here is derived from an EMBL/GenBank/DDBJ whole genome shotgun (WGS) entry which is preliminary data.</text>
</comment>
<organism evidence="6 7">
    <name type="scientific">Rhizobium glycinendophyticum</name>
    <dbReference type="NCBI Taxonomy" id="2589807"/>
    <lineage>
        <taxon>Bacteria</taxon>
        <taxon>Pseudomonadati</taxon>
        <taxon>Pseudomonadota</taxon>
        <taxon>Alphaproteobacteria</taxon>
        <taxon>Hyphomicrobiales</taxon>
        <taxon>Rhizobiaceae</taxon>
        <taxon>Rhizobium/Agrobacterium group</taxon>
        <taxon>Rhizobium</taxon>
    </lineage>
</organism>
<evidence type="ECO:0000313" key="7">
    <source>
        <dbReference type="Proteomes" id="UP000316429"/>
    </source>
</evidence>
<gene>
    <name evidence="6" type="ORF">FJQ55_18445</name>
</gene>
<evidence type="ECO:0000256" key="1">
    <source>
        <dbReference type="ARBA" id="ARBA00005495"/>
    </source>
</evidence>
<keyword evidence="7" id="KW-1185">Reference proteome</keyword>
<proteinExistence type="inferred from homology"/>
<protein>
    <submittedName>
        <fullName evidence="6">GFA family protein</fullName>
    </submittedName>
</protein>
<accession>A0A504TX23</accession>
<dbReference type="GO" id="GO:0046872">
    <property type="term" value="F:metal ion binding"/>
    <property type="evidence" value="ECO:0007669"/>
    <property type="project" value="UniProtKB-KW"/>
</dbReference>
<comment type="similarity">
    <text evidence="1">Belongs to the Gfa family.</text>
</comment>
<dbReference type="PROSITE" id="PS51891">
    <property type="entry name" value="CENP_V_GFA"/>
    <property type="match status" value="1"/>
</dbReference>
<evidence type="ECO:0000313" key="6">
    <source>
        <dbReference type="EMBL" id="TPP06719.1"/>
    </source>
</evidence>
<dbReference type="Proteomes" id="UP000316429">
    <property type="component" value="Unassembled WGS sequence"/>
</dbReference>
<dbReference type="RefSeq" id="WP_140830633.1">
    <property type="nucleotide sequence ID" value="NZ_VFYP01000003.1"/>
</dbReference>
<dbReference type="PANTHER" id="PTHR33337:SF40">
    <property type="entry name" value="CENP-V_GFA DOMAIN-CONTAINING PROTEIN-RELATED"/>
    <property type="match status" value="1"/>
</dbReference>
<dbReference type="SUPFAM" id="SSF51316">
    <property type="entry name" value="Mss4-like"/>
    <property type="match status" value="1"/>
</dbReference>